<gene>
    <name evidence="3" type="ORF">G6O67_005350</name>
</gene>
<dbReference type="PROSITE" id="PS50020">
    <property type="entry name" value="WW_DOMAIN_2"/>
    <property type="match status" value="1"/>
</dbReference>
<dbReference type="Pfam" id="PF00397">
    <property type="entry name" value="WW"/>
    <property type="match status" value="1"/>
</dbReference>
<organism evidence="3 4">
    <name type="scientific">Ophiocordyceps sinensis</name>
    <dbReference type="NCBI Taxonomy" id="72228"/>
    <lineage>
        <taxon>Eukaryota</taxon>
        <taxon>Fungi</taxon>
        <taxon>Dikarya</taxon>
        <taxon>Ascomycota</taxon>
        <taxon>Pezizomycotina</taxon>
        <taxon>Sordariomycetes</taxon>
        <taxon>Hypocreomycetidae</taxon>
        <taxon>Hypocreales</taxon>
        <taxon>Ophiocordycipitaceae</taxon>
        <taxon>Ophiocordyceps</taxon>
    </lineage>
</organism>
<evidence type="ECO:0000259" key="2">
    <source>
        <dbReference type="PROSITE" id="PS50020"/>
    </source>
</evidence>
<accession>A0A8H4PRD5</accession>
<name>A0A8H4PRD5_9HYPO</name>
<feature type="compositionally biased region" description="Low complexity" evidence="1">
    <location>
        <begin position="366"/>
        <end position="378"/>
    </location>
</feature>
<feature type="domain" description="WW" evidence="2">
    <location>
        <begin position="171"/>
        <end position="205"/>
    </location>
</feature>
<dbReference type="OrthoDB" id="2444812at2759"/>
<feature type="region of interest" description="Disordered" evidence="1">
    <location>
        <begin position="118"/>
        <end position="279"/>
    </location>
</feature>
<feature type="compositionally biased region" description="Gly residues" evidence="1">
    <location>
        <begin position="223"/>
        <end position="243"/>
    </location>
</feature>
<dbReference type="EMBL" id="JAAVMX010000005">
    <property type="protein sequence ID" value="KAF4509040.1"/>
    <property type="molecule type" value="Genomic_DNA"/>
</dbReference>
<feature type="compositionally biased region" description="Basic and acidic residues" evidence="1">
    <location>
        <begin position="352"/>
        <end position="363"/>
    </location>
</feature>
<proteinExistence type="predicted"/>
<feature type="compositionally biased region" description="Basic and acidic residues" evidence="1">
    <location>
        <begin position="300"/>
        <end position="309"/>
    </location>
</feature>
<sequence>MVYDCARKPDGIGCKDPQFNLDKCLEMRPAWCDDCVAKGKGENYPKLNTTQHTEPQCFASNGGNSQVPDSLPPITGLALLPNVTSNHSPPISPSSHPAIYISPTMSLFKNISNEFQNLGFGDKKREDPQQGQRDYGYHGASEQQGGGGGSPPAQYYAAPPQPAFQPPSDKPPLPSGWTPLFDQQHQRWYYVEEGTGETQWEAPGYSPPPPPVDGRPLDSSQGYGQGGQGGHGNYPPSGGGHGDYGPPAGPPPGYGGQSYQAHGEEKQGGGKGGMLLGAAGGLAAGAAGGALLHHATSGHGSDDEGEHRYARPAQPQMSYEQQQPGYYGAPPPVLPPTDDDGSSVSSSDREDDERARRRHDEAVAKAADSSSSSSSSSSSDEEEEAYGSGGDDDDDY</sequence>
<feature type="compositionally biased region" description="Acidic residues" evidence="1">
    <location>
        <begin position="379"/>
        <end position="396"/>
    </location>
</feature>
<dbReference type="SUPFAM" id="SSF51045">
    <property type="entry name" value="WW domain"/>
    <property type="match status" value="1"/>
</dbReference>
<dbReference type="Proteomes" id="UP000557566">
    <property type="component" value="Unassembled WGS sequence"/>
</dbReference>
<comment type="caution">
    <text evidence="3">The sequence shown here is derived from an EMBL/GenBank/DDBJ whole genome shotgun (WGS) entry which is preliminary data.</text>
</comment>
<feature type="compositionally biased region" description="Gly residues" evidence="1">
    <location>
        <begin position="269"/>
        <end position="279"/>
    </location>
</feature>
<dbReference type="SMART" id="SM00456">
    <property type="entry name" value="WW"/>
    <property type="match status" value="1"/>
</dbReference>
<reference evidence="3 4" key="1">
    <citation type="journal article" date="2020" name="Genome Biol. Evol.">
        <title>A new high-quality draft genome assembly of the Chinese cordyceps Ophiocordyceps sinensis.</title>
        <authorList>
            <person name="Shu R."/>
            <person name="Zhang J."/>
            <person name="Meng Q."/>
            <person name="Zhang H."/>
            <person name="Zhou G."/>
            <person name="Li M."/>
            <person name="Wu P."/>
            <person name="Zhao Y."/>
            <person name="Chen C."/>
            <person name="Qin Q."/>
        </authorList>
    </citation>
    <scope>NUCLEOTIDE SEQUENCE [LARGE SCALE GENOMIC DNA]</scope>
    <source>
        <strain evidence="3 4">IOZ07</strain>
    </source>
</reference>
<dbReference type="Gene3D" id="2.20.70.10">
    <property type="match status" value="1"/>
</dbReference>
<dbReference type="InterPro" id="IPR001202">
    <property type="entry name" value="WW_dom"/>
</dbReference>
<dbReference type="InterPro" id="IPR036020">
    <property type="entry name" value="WW_dom_sf"/>
</dbReference>
<evidence type="ECO:0000313" key="3">
    <source>
        <dbReference type="EMBL" id="KAF4509040.1"/>
    </source>
</evidence>
<feature type="region of interest" description="Disordered" evidence="1">
    <location>
        <begin position="292"/>
        <end position="396"/>
    </location>
</feature>
<dbReference type="AlphaFoldDB" id="A0A8H4PRD5"/>
<evidence type="ECO:0000313" key="4">
    <source>
        <dbReference type="Proteomes" id="UP000557566"/>
    </source>
</evidence>
<protein>
    <recommendedName>
        <fullName evidence="2">WW domain-containing protein</fullName>
    </recommendedName>
</protein>
<feature type="compositionally biased region" description="Pro residues" evidence="1">
    <location>
        <begin position="159"/>
        <end position="174"/>
    </location>
</feature>
<keyword evidence="4" id="KW-1185">Reference proteome</keyword>
<evidence type="ECO:0000256" key="1">
    <source>
        <dbReference type="SAM" id="MobiDB-lite"/>
    </source>
</evidence>
<dbReference type="CDD" id="cd00201">
    <property type="entry name" value="WW"/>
    <property type="match status" value="1"/>
</dbReference>